<keyword evidence="3" id="KW-0862">Zinc</keyword>
<dbReference type="InterPro" id="IPR003814">
    <property type="entry name" value="FmdEsu_dom"/>
</dbReference>
<dbReference type="PANTHER" id="PTHR39418:SF1">
    <property type="entry name" value="DEHYDROGENASE"/>
    <property type="match status" value="1"/>
</dbReference>
<keyword evidence="2" id="KW-0863">Zinc-finger</keyword>
<proteinExistence type="predicted"/>
<dbReference type="SUPFAM" id="SSF143555">
    <property type="entry name" value="FwdE-like"/>
    <property type="match status" value="1"/>
</dbReference>
<organism evidence="6">
    <name type="scientific">Desulfobacca acetoxidans</name>
    <dbReference type="NCBI Taxonomy" id="60893"/>
    <lineage>
        <taxon>Bacteria</taxon>
        <taxon>Pseudomonadati</taxon>
        <taxon>Thermodesulfobacteriota</taxon>
        <taxon>Desulfobaccia</taxon>
        <taxon>Desulfobaccales</taxon>
        <taxon>Desulfobaccaceae</taxon>
        <taxon>Desulfobacca</taxon>
    </lineage>
</organism>
<evidence type="ECO:0000259" key="5">
    <source>
        <dbReference type="Pfam" id="PF02663"/>
    </source>
</evidence>
<evidence type="ECO:0000256" key="1">
    <source>
        <dbReference type="ARBA" id="ARBA00022723"/>
    </source>
</evidence>
<protein>
    <submittedName>
        <fullName evidence="6">Formylmethanofuran dehydrogenase</fullName>
    </submittedName>
</protein>
<accession>A0A7V6DR03</accession>
<evidence type="ECO:0000259" key="4">
    <source>
        <dbReference type="Pfam" id="PF01258"/>
    </source>
</evidence>
<comment type="caution">
    <text evidence="6">The sequence shown here is derived from an EMBL/GenBank/DDBJ whole genome shotgun (WGS) entry which is preliminary data.</text>
</comment>
<dbReference type="GO" id="GO:0008270">
    <property type="term" value="F:zinc ion binding"/>
    <property type="evidence" value="ECO:0007669"/>
    <property type="project" value="UniProtKB-KW"/>
</dbReference>
<reference evidence="6" key="1">
    <citation type="journal article" date="2020" name="mSystems">
        <title>Genome- and Community-Level Interaction Insights into Carbon Utilization and Element Cycling Functions of Hydrothermarchaeota in Hydrothermal Sediment.</title>
        <authorList>
            <person name="Zhou Z."/>
            <person name="Liu Y."/>
            <person name="Xu W."/>
            <person name="Pan J."/>
            <person name="Luo Z.H."/>
            <person name="Li M."/>
        </authorList>
    </citation>
    <scope>NUCLEOTIDE SEQUENCE [LARGE SCALE GENOMIC DNA]</scope>
    <source>
        <strain evidence="6">SpSt-767</strain>
    </source>
</reference>
<keyword evidence="1" id="KW-0479">Metal-binding</keyword>
<name>A0A7V6DR03_9BACT</name>
<dbReference type="Gene3D" id="3.30.1330.130">
    <property type="match status" value="1"/>
</dbReference>
<sequence length="233" mass="25607">MHEHANARQNIEAMIQSGDLEGLLREAEAIHGHLCPFVSLGVKAGQYAMHKLNTGSTGMEEVVAIVECNNCFTDGIQVVTGCTFGNNALIFRDLGKTAVTVALRNSGKGLRLVVRPEYRDEMFARYPAAGPLFEKVVVQRQATPEEEHHLHHIWPAMAIKELARPLEESLLIQEVTITLPSYARIYPSLVCAKCGESVMEPRVRMVQGQPTCIPCAGAEYFELTGQGIGCGRF</sequence>
<dbReference type="EMBL" id="DTGR01000213">
    <property type="protein sequence ID" value="HHS30746.1"/>
    <property type="molecule type" value="Genomic_DNA"/>
</dbReference>
<evidence type="ECO:0000256" key="3">
    <source>
        <dbReference type="ARBA" id="ARBA00022833"/>
    </source>
</evidence>
<gene>
    <name evidence="6" type="ORF">ENV52_13730</name>
</gene>
<evidence type="ECO:0000313" key="6">
    <source>
        <dbReference type="EMBL" id="HHS30746.1"/>
    </source>
</evidence>
<feature type="domain" description="Zinc finger DksA/TraR C4-type" evidence="4">
    <location>
        <begin position="184"/>
        <end position="220"/>
    </location>
</feature>
<evidence type="ECO:0000256" key="2">
    <source>
        <dbReference type="ARBA" id="ARBA00022771"/>
    </source>
</evidence>
<dbReference type="InterPro" id="IPR053194">
    <property type="entry name" value="tRNA_methyltr_O"/>
</dbReference>
<dbReference type="PANTHER" id="PTHR39418">
    <property type="entry name" value="DEHYDROGENASE-RELATED"/>
    <property type="match status" value="1"/>
</dbReference>
<feature type="domain" description="Formylmethanofuran dehydrogenase subunit E" evidence="5">
    <location>
        <begin position="30"/>
        <end position="166"/>
    </location>
</feature>
<dbReference type="Pfam" id="PF01258">
    <property type="entry name" value="zf-dskA_traR"/>
    <property type="match status" value="1"/>
</dbReference>
<dbReference type="InterPro" id="IPR026328">
    <property type="entry name" value="FmdE"/>
</dbReference>
<dbReference type="AlphaFoldDB" id="A0A7V6DR03"/>
<dbReference type="PIRSF" id="PIRSF006578">
    <property type="entry name" value="FwdE"/>
    <property type="match status" value="1"/>
</dbReference>
<dbReference type="Pfam" id="PF02663">
    <property type="entry name" value="FmdE"/>
    <property type="match status" value="1"/>
</dbReference>
<dbReference type="InterPro" id="IPR000962">
    <property type="entry name" value="Znf_DskA_TraR"/>
</dbReference>